<gene>
    <name evidence="2" type="ORF">FHS57_005133</name>
</gene>
<keyword evidence="3" id="KW-1185">Reference proteome</keyword>
<name>A0A7W6ET14_9BACT</name>
<feature type="region of interest" description="Disordered" evidence="1">
    <location>
        <begin position="58"/>
        <end position="147"/>
    </location>
</feature>
<feature type="compositionally biased region" description="Basic residues" evidence="1">
    <location>
        <begin position="65"/>
        <end position="75"/>
    </location>
</feature>
<dbReference type="Proteomes" id="UP000541352">
    <property type="component" value="Unassembled WGS sequence"/>
</dbReference>
<sequence>MKLSEAIKLIQDVNLSTLTAEQKEAVSTTRDVFKITTDPDELQAAGFDGDIIALAKTLSVSKPKPSPKSRAKAAKAAKASSSVKKAKASRKANAKPRPKPVAAAPAKKEEAVPKAPKKMKPAVEKPQKSVKATPKKEKGPTASDKAKEKALAEIKSLDKDIAAYRKRINDNSGIIDRLATSLVSQGKSVSATLGALPDKVREELLLKRRQKAILQRIVKRDASYFENAAKTLRKANSLPEGLENDLKSVSLTLSQLKDRTVQQRKETKEKNKGFLAKILS</sequence>
<evidence type="ECO:0000313" key="2">
    <source>
        <dbReference type="EMBL" id="MBB3841112.1"/>
    </source>
</evidence>
<feature type="compositionally biased region" description="Basic residues" evidence="1">
    <location>
        <begin position="84"/>
        <end position="98"/>
    </location>
</feature>
<feature type="compositionally biased region" description="Basic and acidic residues" evidence="1">
    <location>
        <begin position="134"/>
        <end position="147"/>
    </location>
</feature>
<dbReference type="EMBL" id="JACIBY010000014">
    <property type="protein sequence ID" value="MBB3841112.1"/>
    <property type="molecule type" value="Genomic_DNA"/>
</dbReference>
<accession>A0A7W6ET14</accession>
<dbReference type="AlphaFoldDB" id="A0A7W6ET14"/>
<evidence type="ECO:0000256" key="1">
    <source>
        <dbReference type="SAM" id="MobiDB-lite"/>
    </source>
</evidence>
<protein>
    <submittedName>
        <fullName evidence="2">Uncharacterized protein</fullName>
    </submittedName>
</protein>
<comment type="caution">
    <text evidence="2">The sequence shown here is derived from an EMBL/GenBank/DDBJ whole genome shotgun (WGS) entry which is preliminary data.</text>
</comment>
<evidence type="ECO:0000313" key="3">
    <source>
        <dbReference type="Proteomes" id="UP000541352"/>
    </source>
</evidence>
<reference evidence="2 3" key="1">
    <citation type="submission" date="2020-08" db="EMBL/GenBank/DDBJ databases">
        <title>Genomic Encyclopedia of Type Strains, Phase IV (KMG-IV): sequencing the most valuable type-strain genomes for metagenomic binning, comparative biology and taxonomic classification.</title>
        <authorList>
            <person name="Goeker M."/>
        </authorList>
    </citation>
    <scope>NUCLEOTIDE SEQUENCE [LARGE SCALE GENOMIC DNA]</scope>
    <source>
        <strain evidence="2 3">DSM 17976</strain>
    </source>
</reference>
<organism evidence="2 3">
    <name type="scientific">Runella defluvii</name>
    <dbReference type="NCBI Taxonomy" id="370973"/>
    <lineage>
        <taxon>Bacteria</taxon>
        <taxon>Pseudomonadati</taxon>
        <taxon>Bacteroidota</taxon>
        <taxon>Cytophagia</taxon>
        <taxon>Cytophagales</taxon>
        <taxon>Spirosomataceae</taxon>
        <taxon>Runella</taxon>
    </lineage>
</organism>
<proteinExistence type="predicted"/>
<dbReference type="RefSeq" id="WP_183978567.1">
    <property type="nucleotide sequence ID" value="NZ_JACIBY010000014.1"/>
</dbReference>